<reference evidence="4 5" key="1">
    <citation type="submission" date="2020-08" db="EMBL/GenBank/DDBJ databases">
        <title>Genomic Encyclopedia of Type Strains, Phase III (KMG-III): the genomes of soil and plant-associated and newly described type strains.</title>
        <authorList>
            <person name="Whitman W."/>
        </authorList>
    </citation>
    <scope>NUCLEOTIDE SEQUENCE [LARGE SCALE GENOMIC DNA]</scope>
    <source>
        <strain evidence="4 5">CECT 3287</strain>
    </source>
</reference>
<dbReference type="Gene3D" id="3.90.226.10">
    <property type="entry name" value="2-enoyl-CoA Hydratase, Chain A, domain 1"/>
    <property type="match status" value="1"/>
</dbReference>
<keyword evidence="2" id="KW-0964">Secreted</keyword>
<comment type="subcellular location">
    <subcellularLocation>
        <location evidence="1">Secreted</location>
    </subcellularLocation>
</comment>
<gene>
    <name evidence="4" type="ORF">FHR83_003590</name>
</gene>
<dbReference type="EMBL" id="JACHXF010000007">
    <property type="protein sequence ID" value="MBB3095920.1"/>
    <property type="molecule type" value="Genomic_DNA"/>
</dbReference>
<comment type="caution">
    <text evidence="4">The sequence shown here is derived from an EMBL/GenBank/DDBJ whole genome shotgun (WGS) entry which is preliminary data.</text>
</comment>
<evidence type="ECO:0000313" key="4">
    <source>
        <dbReference type="EMBL" id="MBB3095920.1"/>
    </source>
</evidence>
<evidence type="ECO:0000313" key="5">
    <source>
        <dbReference type="Proteomes" id="UP000590749"/>
    </source>
</evidence>
<protein>
    <submittedName>
        <fullName evidence="4">C-terminal processing protease CtpA/Prc</fullName>
    </submittedName>
</protein>
<evidence type="ECO:0000256" key="2">
    <source>
        <dbReference type="ARBA" id="ARBA00022525"/>
    </source>
</evidence>
<evidence type="ECO:0000256" key="1">
    <source>
        <dbReference type="ARBA" id="ARBA00004613"/>
    </source>
</evidence>
<dbReference type="InterPro" id="IPR005151">
    <property type="entry name" value="Tail-specific_protease"/>
</dbReference>
<dbReference type="AlphaFoldDB" id="A0A7W5FF15"/>
<accession>A0A7W5FF15</accession>
<dbReference type="Proteomes" id="UP000590749">
    <property type="component" value="Unassembled WGS sequence"/>
</dbReference>
<dbReference type="PANTHER" id="PTHR11261:SF3">
    <property type="entry name" value="RETINOL-BINDING PROTEIN 3"/>
    <property type="match status" value="1"/>
</dbReference>
<dbReference type="GO" id="GO:0005576">
    <property type="term" value="C:extracellular region"/>
    <property type="evidence" value="ECO:0007669"/>
    <property type="project" value="UniProtKB-SubCell"/>
</dbReference>
<dbReference type="RefSeq" id="WP_229794623.1">
    <property type="nucleotide sequence ID" value="NZ_BMPW01000005.1"/>
</dbReference>
<dbReference type="Pfam" id="PF03572">
    <property type="entry name" value="Peptidase_S41"/>
    <property type="match status" value="1"/>
</dbReference>
<feature type="domain" description="Tail specific protease" evidence="3">
    <location>
        <begin position="7"/>
        <end position="204"/>
    </location>
</feature>
<dbReference type="SUPFAM" id="SSF52096">
    <property type="entry name" value="ClpP/crotonase"/>
    <property type="match status" value="1"/>
</dbReference>
<proteinExistence type="predicted"/>
<sequence length="238" mass="25592">MREALTEPELEAAWREQLRLTNYGIARVERLDGNVGLVDLRSVTDAAVGGRAIAAAMELVSQAHALIVDLRKNRGGAPDGATFWTSYFVPDGETHIHSVYSGATGRTRQYWSHSWLPGERYLDRPVYLLTSGTTFSGGEEICDNLKAQGRAVLIGETTRGGAHPTEVLPITPTFEITVPVARSINPVTGGNWEGVGVEPDVPVPAAEAFDVAYRQALQHVLATSTSPTVLAEARSALS</sequence>
<dbReference type="CDD" id="cd07563">
    <property type="entry name" value="Peptidase_S41_IRBP"/>
    <property type="match status" value="1"/>
</dbReference>
<keyword evidence="4" id="KW-0645">Protease</keyword>
<dbReference type="SMART" id="SM00245">
    <property type="entry name" value="TSPc"/>
    <property type="match status" value="1"/>
</dbReference>
<dbReference type="PANTHER" id="PTHR11261">
    <property type="entry name" value="INTERPHOTORECEPTOR RETINOID-BINDING PROTEIN"/>
    <property type="match status" value="1"/>
</dbReference>
<dbReference type="GO" id="GO:0005179">
    <property type="term" value="F:hormone activity"/>
    <property type="evidence" value="ECO:0007669"/>
    <property type="project" value="InterPro"/>
</dbReference>
<name>A0A7W5FF15_9ACTN</name>
<keyword evidence="4" id="KW-0378">Hydrolase</keyword>
<dbReference type="PROSITE" id="PS00473">
    <property type="entry name" value="GNRH"/>
    <property type="match status" value="1"/>
</dbReference>
<dbReference type="InterPro" id="IPR002012">
    <property type="entry name" value="GnRH"/>
</dbReference>
<organism evidence="4 5">
    <name type="scientific">Actinoplanes campanulatus</name>
    <dbReference type="NCBI Taxonomy" id="113559"/>
    <lineage>
        <taxon>Bacteria</taxon>
        <taxon>Bacillati</taxon>
        <taxon>Actinomycetota</taxon>
        <taxon>Actinomycetes</taxon>
        <taxon>Micromonosporales</taxon>
        <taxon>Micromonosporaceae</taxon>
        <taxon>Actinoplanes</taxon>
    </lineage>
</organism>
<dbReference type="GO" id="GO:0008236">
    <property type="term" value="F:serine-type peptidase activity"/>
    <property type="evidence" value="ECO:0007669"/>
    <property type="project" value="InterPro"/>
</dbReference>
<dbReference type="GO" id="GO:0006508">
    <property type="term" value="P:proteolysis"/>
    <property type="evidence" value="ECO:0007669"/>
    <property type="project" value="UniProtKB-KW"/>
</dbReference>
<dbReference type="InterPro" id="IPR029045">
    <property type="entry name" value="ClpP/crotonase-like_dom_sf"/>
</dbReference>
<keyword evidence="5" id="KW-1185">Reference proteome</keyword>
<evidence type="ECO:0000259" key="3">
    <source>
        <dbReference type="SMART" id="SM00245"/>
    </source>
</evidence>